<organism evidence="1 2">
    <name type="scientific">Pleurodeles waltl</name>
    <name type="common">Iberian ribbed newt</name>
    <dbReference type="NCBI Taxonomy" id="8319"/>
    <lineage>
        <taxon>Eukaryota</taxon>
        <taxon>Metazoa</taxon>
        <taxon>Chordata</taxon>
        <taxon>Craniata</taxon>
        <taxon>Vertebrata</taxon>
        <taxon>Euteleostomi</taxon>
        <taxon>Amphibia</taxon>
        <taxon>Batrachia</taxon>
        <taxon>Caudata</taxon>
        <taxon>Salamandroidea</taxon>
        <taxon>Salamandridae</taxon>
        <taxon>Pleurodelinae</taxon>
        <taxon>Pleurodeles</taxon>
    </lineage>
</organism>
<dbReference type="EMBL" id="JANPWB010000012">
    <property type="protein sequence ID" value="KAJ1117954.1"/>
    <property type="molecule type" value="Genomic_DNA"/>
</dbReference>
<sequence>MYPQHPNKSDKILETIEKTRELLEIKEEAVAILVGLLHEDQQNLSDRMTQNEPLLQDLHPKMTDMGKQILDLTKRFIPAGATPQDD</sequence>
<evidence type="ECO:0000313" key="1">
    <source>
        <dbReference type="EMBL" id="KAJ1117954.1"/>
    </source>
</evidence>
<name>A0AAV7NSF7_PLEWA</name>
<evidence type="ECO:0000313" key="2">
    <source>
        <dbReference type="Proteomes" id="UP001066276"/>
    </source>
</evidence>
<reference evidence="1" key="1">
    <citation type="journal article" date="2022" name="bioRxiv">
        <title>Sequencing and chromosome-scale assembly of the giantPleurodeles waltlgenome.</title>
        <authorList>
            <person name="Brown T."/>
            <person name="Elewa A."/>
            <person name="Iarovenko S."/>
            <person name="Subramanian E."/>
            <person name="Araus A.J."/>
            <person name="Petzold A."/>
            <person name="Susuki M."/>
            <person name="Suzuki K.-i.T."/>
            <person name="Hayashi T."/>
            <person name="Toyoda A."/>
            <person name="Oliveira C."/>
            <person name="Osipova E."/>
            <person name="Leigh N.D."/>
            <person name="Simon A."/>
            <person name="Yun M.H."/>
        </authorList>
    </citation>
    <scope>NUCLEOTIDE SEQUENCE</scope>
    <source>
        <strain evidence="1">20211129_DDA</strain>
        <tissue evidence="1">Liver</tissue>
    </source>
</reference>
<comment type="caution">
    <text evidence="1">The sequence shown here is derived from an EMBL/GenBank/DDBJ whole genome shotgun (WGS) entry which is preliminary data.</text>
</comment>
<dbReference type="Proteomes" id="UP001066276">
    <property type="component" value="Chromosome 8"/>
</dbReference>
<accession>A0AAV7NSF7</accession>
<gene>
    <name evidence="1" type="ORF">NDU88_006149</name>
</gene>
<keyword evidence="2" id="KW-1185">Reference proteome</keyword>
<dbReference type="AlphaFoldDB" id="A0AAV7NSF7"/>
<proteinExistence type="predicted"/>
<evidence type="ECO:0008006" key="3">
    <source>
        <dbReference type="Google" id="ProtNLM"/>
    </source>
</evidence>
<protein>
    <recommendedName>
        <fullName evidence="3">Spore coat protein</fullName>
    </recommendedName>
</protein>